<comment type="caution">
    <text evidence="12">The sequence shown here is derived from an EMBL/GenBank/DDBJ whole genome shotgun (WGS) entry which is preliminary data.</text>
</comment>
<dbReference type="InterPro" id="IPR036397">
    <property type="entry name" value="RNaseH_sf"/>
</dbReference>
<evidence type="ECO:0000256" key="9">
    <source>
        <dbReference type="SAM" id="MobiDB-lite"/>
    </source>
</evidence>
<dbReference type="PROSITE" id="PS50846">
    <property type="entry name" value="HMA_2"/>
    <property type="match status" value="1"/>
</dbReference>
<dbReference type="SMART" id="SM00355">
    <property type="entry name" value="ZnF_C2H2"/>
    <property type="match status" value="2"/>
</dbReference>
<evidence type="ECO:0000256" key="2">
    <source>
        <dbReference type="ARBA" id="ARBA00010489"/>
    </source>
</evidence>
<dbReference type="SUPFAM" id="SSF53098">
    <property type="entry name" value="Ribonuclease H-like"/>
    <property type="match status" value="1"/>
</dbReference>
<feature type="compositionally biased region" description="Basic and acidic residues" evidence="9">
    <location>
        <begin position="197"/>
        <end position="207"/>
    </location>
</feature>
<comment type="similarity">
    <text evidence="2">Belongs to the REXO4 family.</text>
</comment>
<dbReference type="PROSITE" id="PS00028">
    <property type="entry name" value="ZINC_FINGER_C2H2_1"/>
    <property type="match status" value="1"/>
</dbReference>
<dbReference type="PANTHER" id="PTHR12801:SF123">
    <property type="entry name" value="RNA EXONUCLEASE 4"/>
    <property type="match status" value="1"/>
</dbReference>
<dbReference type="AlphaFoldDB" id="A0AAP0MGR6"/>
<evidence type="ECO:0000256" key="5">
    <source>
        <dbReference type="ARBA" id="ARBA00022801"/>
    </source>
</evidence>
<dbReference type="Gene3D" id="3.30.70.100">
    <property type="match status" value="1"/>
</dbReference>
<keyword evidence="4" id="KW-0540">Nuclease</keyword>
<proteinExistence type="inferred from homology"/>
<gene>
    <name evidence="12" type="ORF">WN944_016911</name>
</gene>
<keyword evidence="8" id="KW-0862">Zinc</keyword>
<dbReference type="GO" id="GO:0003676">
    <property type="term" value="F:nucleic acid binding"/>
    <property type="evidence" value="ECO:0007669"/>
    <property type="project" value="InterPro"/>
</dbReference>
<dbReference type="PROSITE" id="PS50157">
    <property type="entry name" value="ZINC_FINGER_C2H2_2"/>
    <property type="match status" value="1"/>
</dbReference>
<dbReference type="InterPro" id="IPR012337">
    <property type="entry name" value="RNaseH-like_sf"/>
</dbReference>
<dbReference type="InterPro" id="IPR006121">
    <property type="entry name" value="HMA_dom"/>
</dbReference>
<dbReference type="GO" id="GO:0006364">
    <property type="term" value="P:rRNA processing"/>
    <property type="evidence" value="ECO:0007669"/>
    <property type="project" value="InterPro"/>
</dbReference>
<dbReference type="InterPro" id="IPR013087">
    <property type="entry name" value="Znf_C2H2_type"/>
</dbReference>
<evidence type="ECO:0000313" key="12">
    <source>
        <dbReference type="EMBL" id="KAK9201705.1"/>
    </source>
</evidence>
<dbReference type="InterPro" id="IPR013520">
    <property type="entry name" value="Ribonucl_H"/>
</dbReference>
<keyword evidence="8" id="KW-0863">Zinc-finger</keyword>
<evidence type="ECO:0000256" key="8">
    <source>
        <dbReference type="PROSITE-ProRule" id="PRU00042"/>
    </source>
</evidence>
<dbReference type="PANTHER" id="PTHR12801">
    <property type="entry name" value="RNA EXONUCLEASE REXO1 / RECO3 FAMILY MEMBER-RELATED"/>
    <property type="match status" value="1"/>
</dbReference>
<dbReference type="SUPFAM" id="SSF55008">
    <property type="entry name" value="HMA, heavy metal-associated domain"/>
    <property type="match status" value="1"/>
</dbReference>
<evidence type="ECO:0000313" key="13">
    <source>
        <dbReference type="Proteomes" id="UP001428341"/>
    </source>
</evidence>
<dbReference type="GO" id="GO:0008408">
    <property type="term" value="F:3'-5' exonuclease activity"/>
    <property type="evidence" value="ECO:0007669"/>
    <property type="project" value="InterPro"/>
</dbReference>
<dbReference type="InterPro" id="IPR047021">
    <property type="entry name" value="REXO1/3/4-like"/>
</dbReference>
<name>A0AAP0MGR6_9ROSI</name>
<dbReference type="InterPro" id="IPR037431">
    <property type="entry name" value="REX4_DEDDh_dom"/>
</dbReference>
<keyword evidence="6" id="KW-0269">Exonuclease</keyword>
<accession>A0AAP0MGR6</accession>
<sequence>MADCNTPTQICVLKVELQCCEACPSKMNKKLLKIQGVQGIHIDTEEGLVIVTGLLDPAIIMQTIGKLGVEAELLAYEKDPKKAKKKLDHFLKGNSKDNKRNLEEIDDHDHDDRSGYEYDARYAMPNCTSCHHPNYGTRRVLPGFPRPNYVHPINQPMIYNRPPPPPRYVRWTRPPLPYPFSIYEPQGQDVGNAPHHTLSDENQKVDEISESSGVEMDTEAELPTRSTARHKCVACYKQFKRKDHLIEHMKISYHSVHQPKCAVCQKLFKSFESLREHLTGPLSKAHCLGIFSDRGCNLCMNIFDSPSSLIKHKEACSLSAPVPFEKTLSNAESQKKISGAIDEKRTCRGPKAVAMDCEMVGGGSNGTLDLCARVCLVDEDENVIFHTYVQPQLPVTNYRYEVTGLTEEDIKNAMPLKEVKDKILEILNNGESTGRLMLDGGKARLLVGHGLEHDLDSLRMNYPDHMLRDTAKYRPLMKTNLVSHSLKYLTRTYDIQSGVHDPYEDCVSVMRLYKRFCSQDHQVEEIGNQNPTGSFDSYKYKELEKMSPNELYQISKSDYRCWCLD</sequence>
<keyword evidence="13" id="KW-1185">Reference proteome</keyword>
<feature type="domain" description="C2H2-type" evidence="10">
    <location>
        <begin position="230"/>
        <end position="259"/>
    </location>
</feature>
<dbReference type="Pfam" id="PF00929">
    <property type="entry name" value="RNase_T"/>
    <property type="match status" value="1"/>
</dbReference>
<keyword evidence="5" id="KW-0378">Hydrolase</keyword>
<feature type="domain" description="HMA" evidence="11">
    <location>
        <begin position="8"/>
        <end position="72"/>
    </location>
</feature>
<evidence type="ECO:0000256" key="7">
    <source>
        <dbReference type="ARBA" id="ARBA00023242"/>
    </source>
</evidence>
<dbReference type="CDD" id="cd06144">
    <property type="entry name" value="REX4_like"/>
    <property type="match status" value="1"/>
</dbReference>
<evidence type="ECO:0000256" key="6">
    <source>
        <dbReference type="ARBA" id="ARBA00022839"/>
    </source>
</evidence>
<reference evidence="12 13" key="1">
    <citation type="submission" date="2024-05" db="EMBL/GenBank/DDBJ databases">
        <title>Haplotype-resolved chromosome-level genome assembly of Huyou (Citrus changshanensis).</title>
        <authorList>
            <person name="Miao C."/>
            <person name="Chen W."/>
            <person name="Wu Y."/>
            <person name="Wang L."/>
            <person name="Zhao S."/>
            <person name="Grierson D."/>
            <person name="Xu C."/>
            <person name="Chen K."/>
        </authorList>
    </citation>
    <scope>NUCLEOTIDE SEQUENCE [LARGE SCALE GENOMIC DNA]</scope>
    <source>
        <strain evidence="12">01-14</strain>
        <tissue evidence="12">Leaf</tissue>
    </source>
</reference>
<evidence type="ECO:0000256" key="3">
    <source>
        <dbReference type="ARBA" id="ARBA00016937"/>
    </source>
</evidence>
<organism evidence="12 13">
    <name type="scientific">Citrus x changshan-huyou</name>
    <dbReference type="NCBI Taxonomy" id="2935761"/>
    <lineage>
        <taxon>Eukaryota</taxon>
        <taxon>Viridiplantae</taxon>
        <taxon>Streptophyta</taxon>
        <taxon>Embryophyta</taxon>
        <taxon>Tracheophyta</taxon>
        <taxon>Spermatophyta</taxon>
        <taxon>Magnoliopsida</taxon>
        <taxon>eudicotyledons</taxon>
        <taxon>Gunneridae</taxon>
        <taxon>Pentapetalae</taxon>
        <taxon>rosids</taxon>
        <taxon>malvids</taxon>
        <taxon>Sapindales</taxon>
        <taxon>Rutaceae</taxon>
        <taxon>Aurantioideae</taxon>
        <taxon>Citrus</taxon>
    </lineage>
</organism>
<dbReference type="Gene3D" id="3.30.420.10">
    <property type="entry name" value="Ribonuclease H-like superfamily/Ribonuclease H"/>
    <property type="match status" value="1"/>
</dbReference>
<dbReference type="CDD" id="cd00371">
    <property type="entry name" value="HMA"/>
    <property type="match status" value="1"/>
</dbReference>
<comment type="subcellular location">
    <subcellularLocation>
        <location evidence="1">Nucleus</location>
    </subcellularLocation>
</comment>
<dbReference type="GO" id="GO:0008270">
    <property type="term" value="F:zinc ion binding"/>
    <property type="evidence" value="ECO:0007669"/>
    <property type="project" value="UniProtKB-KW"/>
</dbReference>
<keyword evidence="8" id="KW-0479">Metal-binding</keyword>
<evidence type="ECO:0000259" key="10">
    <source>
        <dbReference type="PROSITE" id="PS50157"/>
    </source>
</evidence>
<protein>
    <recommendedName>
        <fullName evidence="3">RNA exonuclease 4</fullName>
    </recommendedName>
</protein>
<feature type="region of interest" description="Disordered" evidence="9">
    <location>
        <begin position="192"/>
        <end position="222"/>
    </location>
</feature>
<dbReference type="InterPro" id="IPR036163">
    <property type="entry name" value="HMA_dom_sf"/>
</dbReference>
<dbReference type="SMART" id="SM00479">
    <property type="entry name" value="EXOIII"/>
    <property type="match status" value="1"/>
</dbReference>
<keyword evidence="7" id="KW-0539">Nucleus</keyword>
<dbReference type="GO" id="GO:0005634">
    <property type="term" value="C:nucleus"/>
    <property type="evidence" value="ECO:0007669"/>
    <property type="project" value="UniProtKB-SubCell"/>
</dbReference>
<evidence type="ECO:0000256" key="1">
    <source>
        <dbReference type="ARBA" id="ARBA00004123"/>
    </source>
</evidence>
<dbReference type="Gene3D" id="3.30.160.60">
    <property type="entry name" value="Classic Zinc Finger"/>
    <property type="match status" value="1"/>
</dbReference>
<evidence type="ECO:0000259" key="11">
    <source>
        <dbReference type="PROSITE" id="PS50846"/>
    </source>
</evidence>
<dbReference type="EMBL" id="JBCGBO010000005">
    <property type="protein sequence ID" value="KAK9201705.1"/>
    <property type="molecule type" value="Genomic_DNA"/>
</dbReference>
<dbReference type="Proteomes" id="UP001428341">
    <property type="component" value="Unassembled WGS sequence"/>
</dbReference>
<evidence type="ECO:0000256" key="4">
    <source>
        <dbReference type="ARBA" id="ARBA00022722"/>
    </source>
</evidence>